<dbReference type="InterPro" id="IPR011577">
    <property type="entry name" value="Cyt_b561_bac/Ni-Hgenase"/>
</dbReference>
<name>A0A089WQE9_9PSED</name>
<dbReference type="InterPro" id="IPR016174">
    <property type="entry name" value="Di-haem_cyt_TM"/>
</dbReference>
<evidence type="ECO:0000256" key="8">
    <source>
        <dbReference type="ARBA" id="ARBA00022982"/>
    </source>
</evidence>
<dbReference type="SUPFAM" id="SSF81342">
    <property type="entry name" value="Transmembrane di-heme cytochromes"/>
    <property type="match status" value="1"/>
</dbReference>
<evidence type="ECO:0000313" key="16">
    <source>
        <dbReference type="Proteomes" id="UP000029493"/>
    </source>
</evidence>
<organism evidence="15 16">
    <name type="scientific">Pseudomonas cremoricolorata</name>
    <dbReference type="NCBI Taxonomy" id="157783"/>
    <lineage>
        <taxon>Bacteria</taxon>
        <taxon>Pseudomonadati</taxon>
        <taxon>Pseudomonadota</taxon>
        <taxon>Gammaproteobacteria</taxon>
        <taxon>Pseudomonadales</taxon>
        <taxon>Pseudomonadaceae</taxon>
        <taxon>Pseudomonas</taxon>
    </lineage>
</organism>
<dbReference type="GO" id="GO:0046872">
    <property type="term" value="F:metal ion binding"/>
    <property type="evidence" value="ECO:0007669"/>
    <property type="project" value="UniProtKB-KW"/>
</dbReference>
<keyword evidence="5" id="KW-0349">Heme</keyword>
<keyword evidence="10" id="KW-0408">Iron</keyword>
<evidence type="ECO:0000256" key="9">
    <source>
        <dbReference type="ARBA" id="ARBA00022989"/>
    </source>
</evidence>
<evidence type="ECO:0000256" key="2">
    <source>
        <dbReference type="ARBA" id="ARBA00004651"/>
    </source>
</evidence>
<dbReference type="STRING" id="157783.LK03_20655"/>
<reference evidence="15 16" key="1">
    <citation type="submission" date="2014-09" db="EMBL/GenBank/DDBJ databases">
        <authorList>
            <person name="Chan K.-G."/>
        </authorList>
    </citation>
    <scope>NUCLEOTIDE SEQUENCE [LARGE SCALE GENOMIC DNA]</scope>
    <source>
        <strain evidence="15 16">ND07</strain>
    </source>
</reference>
<dbReference type="RefSeq" id="WP_038414329.1">
    <property type="nucleotide sequence ID" value="NZ_CP009455.1"/>
</dbReference>
<evidence type="ECO:0000256" key="3">
    <source>
        <dbReference type="ARBA" id="ARBA00022448"/>
    </source>
</evidence>
<feature type="transmembrane region" description="Helical" evidence="13">
    <location>
        <begin position="150"/>
        <end position="168"/>
    </location>
</feature>
<evidence type="ECO:0000256" key="4">
    <source>
        <dbReference type="ARBA" id="ARBA00022475"/>
    </source>
</evidence>
<evidence type="ECO:0000256" key="5">
    <source>
        <dbReference type="ARBA" id="ARBA00022617"/>
    </source>
</evidence>
<evidence type="ECO:0000256" key="1">
    <source>
        <dbReference type="ARBA" id="ARBA00001970"/>
    </source>
</evidence>
<sequence>MISAHPPARYARLTIGLHWLTLALLAAVYALIELRGLFPRDSAERDLMKALHFMLGLTVFAVVWVRLAARLRHKAPPIVPKPPAWQIGLAHLMHLLLYLLLLGMPLAGWLILSAAGKPIPFYGLELPALIDPNPDLAKFIKGWHVQVGRWGYWLIGLHALAGLYHHWVRRDNTLVRMLPYK</sequence>
<evidence type="ECO:0000256" key="10">
    <source>
        <dbReference type="ARBA" id="ARBA00023004"/>
    </source>
</evidence>
<protein>
    <submittedName>
        <fullName evidence="15">Cytochrome B561</fullName>
    </submittedName>
</protein>
<dbReference type="PANTHER" id="PTHR30529">
    <property type="entry name" value="CYTOCHROME B561"/>
    <property type="match status" value="1"/>
</dbReference>
<dbReference type="eggNOG" id="COG3038">
    <property type="taxonomic scope" value="Bacteria"/>
</dbReference>
<keyword evidence="16" id="KW-1185">Reference proteome</keyword>
<keyword evidence="8" id="KW-0249">Electron transport</keyword>
<feature type="transmembrane region" description="Helical" evidence="13">
    <location>
        <begin position="52"/>
        <end position="69"/>
    </location>
</feature>
<evidence type="ECO:0000256" key="13">
    <source>
        <dbReference type="SAM" id="Phobius"/>
    </source>
</evidence>
<keyword evidence="7" id="KW-0479">Metal-binding</keyword>
<feature type="domain" description="Cytochrome b561 bacterial/Ni-hydrogenase" evidence="14">
    <location>
        <begin position="9"/>
        <end position="179"/>
    </location>
</feature>
<dbReference type="KEGG" id="psw:LK03_20655"/>
<dbReference type="GO" id="GO:0022904">
    <property type="term" value="P:respiratory electron transport chain"/>
    <property type="evidence" value="ECO:0007669"/>
    <property type="project" value="InterPro"/>
</dbReference>
<dbReference type="GO" id="GO:0009055">
    <property type="term" value="F:electron transfer activity"/>
    <property type="evidence" value="ECO:0007669"/>
    <property type="project" value="InterPro"/>
</dbReference>
<comment type="cofactor">
    <cofactor evidence="1">
        <name>heme b</name>
        <dbReference type="ChEBI" id="CHEBI:60344"/>
    </cofactor>
</comment>
<dbReference type="GO" id="GO:0005886">
    <property type="term" value="C:plasma membrane"/>
    <property type="evidence" value="ECO:0007669"/>
    <property type="project" value="UniProtKB-SubCell"/>
</dbReference>
<evidence type="ECO:0000313" key="15">
    <source>
        <dbReference type="EMBL" id="AIR91530.1"/>
    </source>
</evidence>
<evidence type="ECO:0000259" key="14">
    <source>
        <dbReference type="Pfam" id="PF01292"/>
    </source>
</evidence>
<comment type="similarity">
    <text evidence="12">Belongs to the cytochrome b561 family.</text>
</comment>
<comment type="subcellular location">
    <subcellularLocation>
        <location evidence="2">Cell membrane</location>
        <topology evidence="2">Multi-pass membrane protein</topology>
    </subcellularLocation>
</comment>
<dbReference type="OrthoDB" id="8589936at2"/>
<accession>A0A089WQE9</accession>
<gene>
    <name evidence="15" type="ORF">LK03_20655</name>
</gene>
<keyword evidence="11 13" id="KW-0472">Membrane</keyword>
<evidence type="ECO:0000256" key="7">
    <source>
        <dbReference type="ARBA" id="ARBA00022723"/>
    </source>
</evidence>
<dbReference type="Proteomes" id="UP000029493">
    <property type="component" value="Chromosome"/>
</dbReference>
<dbReference type="PANTHER" id="PTHR30529:SF3">
    <property type="entry name" value="CYTOCHROME B561 HOMOLOG 1"/>
    <property type="match status" value="1"/>
</dbReference>
<dbReference type="Pfam" id="PF01292">
    <property type="entry name" value="Ni_hydr_CYTB"/>
    <property type="match status" value="1"/>
</dbReference>
<dbReference type="InterPro" id="IPR052168">
    <property type="entry name" value="Cytochrome_b561_oxidase"/>
</dbReference>
<dbReference type="GO" id="GO:0020037">
    <property type="term" value="F:heme binding"/>
    <property type="evidence" value="ECO:0007669"/>
    <property type="project" value="TreeGrafter"/>
</dbReference>
<evidence type="ECO:0000256" key="12">
    <source>
        <dbReference type="ARBA" id="ARBA00037975"/>
    </source>
</evidence>
<evidence type="ECO:0000256" key="6">
    <source>
        <dbReference type="ARBA" id="ARBA00022692"/>
    </source>
</evidence>
<evidence type="ECO:0000256" key="11">
    <source>
        <dbReference type="ARBA" id="ARBA00023136"/>
    </source>
</evidence>
<dbReference type="EMBL" id="CP009455">
    <property type="protein sequence ID" value="AIR91530.1"/>
    <property type="molecule type" value="Genomic_DNA"/>
</dbReference>
<proteinExistence type="inferred from homology"/>
<keyword evidence="6 13" id="KW-0812">Transmembrane</keyword>
<keyword evidence="3" id="KW-0813">Transport</keyword>
<keyword evidence="4" id="KW-1003">Cell membrane</keyword>
<dbReference type="AlphaFoldDB" id="A0A089WQE9"/>
<feature type="transmembrane region" description="Helical" evidence="13">
    <location>
        <begin position="12"/>
        <end position="32"/>
    </location>
</feature>
<feature type="transmembrane region" description="Helical" evidence="13">
    <location>
        <begin position="89"/>
        <end position="112"/>
    </location>
</feature>
<keyword evidence="9 13" id="KW-1133">Transmembrane helix</keyword>